<evidence type="ECO:0000313" key="2">
    <source>
        <dbReference type="EMBL" id="GJM51352.1"/>
    </source>
</evidence>
<dbReference type="EMBL" id="BQKA01000050">
    <property type="protein sequence ID" value="GJM51352.1"/>
    <property type="molecule type" value="Genomic_DNA"/>
</dbReference>
<organism evidence="2 4">
    <name type="scientific">Capnocytophaga catalasegens</name>
    <dbReference type="NCBI Taxonomy" id="1004260"/>
    <lineage>
        <taxon>Bacteria</taxon>
        <taxon>Pseudomonadati</taxon>
        <taxon>Bacteroidota</taxon>
        <taxon>Flavobacteriia</taxon>
        <taxon>Flavobacteriales</taxon>
        <taxon>Flavobacteriaceae</taxon>
        <taxon>Capnocytophaga</taxon>
    </lineage>
</organism>
<dbReference type="Proteomes" id="UP001207736">
    <property type="component" value="Unassembled WGS sequence"/>
</dbReference>
<feature type="signal peptide" evidence="1">
    <location>
        <begin position="1"/>
        <end position="18"/>
    </location>
</feature>
<dbReference type="Pfam" id="PF14391">
    <property type="entry name" value="DUF4421"/>
    <property type="match status" value="1"/>
</dbReference>
<dbReference type="RefSeq" id="WP_264845309.1">
    <property type="nucleotide sequence ID" value="NZ_BPMA01000007.1"/>
</dbReference>
<protein>
    <recommendedName>
        <fullName evidence="6">DUF4421 domain-containing protein</fullName>
    </recommendedName>
</protein>
<reference evidence="2 5" key="1">
    <citation type="submission" date="2021-11" db="EMBL/GenBank/DDBJ databases">
        <title>Draft genome sequence of Capnocytophaga sp. strain KC07075 isolated from cat oral cavity.</title>
        <authorList>
            <person name="Suzuki M."/>
            <person name="Imaoka K."/>
            <person name="Kimura M."/>
            <person name="Morikawa S."/>
            <person name="Maeda K."/>
        </authorList>
    </citation>
    <scope>NUCLEOTIDE SEQUENCE</scope>
    <source>
        <strain evidence="2">KC07075</strain>
        <strain evidence="3 5">KC07079</strain>
    </source>
</reference>
<gene>
    <name evidence="2" type="ORF">RCZ15_23250</name>
    <name evidence="3" type="ORF">RCZ16_15480</name>
</gene>
<dbReference type="EMBL" id="BQKB01000031">
    <property type="protein sequence ID" value="GJM53231.1"/>
    <property type="molecule type" value="Genomic_DNA"/>
</dbReference>
<dbReference type="InterPro" id="IPR025535">
    <property type="entry name" value="DUF4421"/>
</dbReference>
<name>A0AAV5B131_9FLAO</name>
<feature type="chain" id="PRO_5043472894" description="DUF4421 domain-containing protein" evidence="1">
    <location>
        <begin position="19"/>
        <end position="167"/>
    </location>
</feature>
<dbReference type="Proteomes" id="UP001208692">
    <property type="component" value="Unassembled WGS sequence"/>
</dbReference>
<evidence type="ECO:0008006" key="6">
    <source>
        <dbReference type="Google" id="ProtNLM"/>
    </source>
</evidence>
<dbReference type="AlphaFoldDB" id="A0AAV5B131"/>
<evidence type="ECO:0000256" key="1">
    <source>
        <dbReference type="SAM" id="SignalP"/>
    </source>
</evidence>
<proteinExistence type="predicted"/>
<sequence>MKKLIVLLGGILSWGLSAQEKQEETTNFVTYSDKITTSFTYFDSSNSYFLNYTENGQPQNMSFRPNTQKQLIAGIDYKIITASIGFTPAFMKVNREVQKSKQFNLRFQINYKKWFQTLSYAYHKGYFIDFNQMEVYAPNLRTLKMGGVTSFVLNDRFSYKSLLSYNQ</sequence>
<evidence type="ECO:0000313" key="5">
    <source>
        <dbReference type="Proteomes" id="UP001208692"/>
    </source>
</evidence>
<accession>A0AAV5B131</accession>
<keyword evidence="5" id="KW-1185">Reference proteome</keyword>
<comment type="caution">
    <text evidence="2">The sequence shown here is derived from an EMBL/GenBank/DDBJ whole genome shotgun (WGS) entry which is preliminary data.</text>
</comment>
<evidence type="ECO:0000313" key="4">
    <source>
        <dbReference type="Proteomes" id="UP001207736"/>
    </source>
</evidence>
<evidence type="ECO:0000313" key="3">
    <source>
        <dbReference type="EMBL" id="GJM53231.1"/>
    </source>
</evidence>
<keyword evidence="1" id="KW-0732">Signal</keyword>